<comment type="subcellular location">
    <subcellularLocation>
        <location evidence="1">Secreted</location>
    </subcellularLocation>
</comment>
<reference evidence="14 15" key="1">
    <citation type="journal article" date="2024" name="bioRxiv">
        <title>A reference genome for Trichogramma kaykai: A tiny desert-dwelling parasitoid wasp with competing sex-ratio distorters.</title>
        <authorList>
            <person name="Culotta J."/>
            <person name="Lindsey A.R."/>
        </authorList>
    </citation>
    <scope>NUCLEOTIDE SEQUENCE [LARGE SCALE GENOMIC DNA]</scope>
    <source>
        <strain evidence="14 15">KSX58</strain>
    </source>
</reference>
<dbReference type="GO" id="GO:0042381">
    <property type="term" value="P:hemolymph coagulation"/>
    <property type="evidence" value="ECO:0007669"/>
    <property type="project" value="UniProtKB-KW"/>
</dbReference>
<dbReference type="PANTHER" id="PTHR24264:SF65">
    <property type="entry name" value="SRCR DOMAIN-CONTAINING PROTEIN"/>
    <property type="match status" value="1"/>
</dbReference>
<protein>
    <recommendedName>
        <fullName evidence="11">limulus clotting factor C</fullName>
        <ecNumber evidence="11">3.4.21.84</ecNumber>
    </recommendedName>
</protein>
<keyword evidence="6 12" id="KW-0378">Hydrolase</keyword>
<evidence type="ECO:0000256" key="8">
    <source>
        <dbReference type="ARBA" id="ARBA00022825"/>
    </source>
</evidence>
<comment type="catalytic activity">
    <reaction evidence="10">
        <text>Selective cleavage of 103-Arg-|-Ser-104 and 124-Ile-|-Ile-125 bonds in Limulus clotting factor B to form activated factor B. Cleavage of -Pro-Arg-|-Xaa- bonds in synthetic substrates.</text>
        <dbReference type="EC" id="3.4.21.84"/>
    </reaction>
</comment>
<dbReference type="CDD" id="cd00190">
    <property type="entry name" value="Tryp_SPc"/>
    <property type="match status" value="1"/>
</dbReference>
<dbReference type="PROSITE" id="PS50240">
    <property type="entry name" value="TRYPSIN_DOM"/>
    <property type="match status" value="1"/>
</dbReference>
<dbReference type="InterPro" id="IPR001254">
    <property type="entry name" value="Trypsin_dom"/>
</dbReference>
<sequence length="219" mass="24488">MHHCGGSLITSRHVLTAGHCLSSYDKKQFRLRFADKKKYRIKGLHVHKKYNKSTYNNDIAIIELEQPVPLDGLVKTVCLPDALRFHYIGMTGVAIGWGRIAEGEPTSKKLRKVDLPILSETECEESNYPKGRFTNNMFCAGYMEGQRDSCNGDSGGALHVRNQLGAMEVVGLVSFGRGCARPKFPGVYTKVTNYMNWIADHIKGECICSMPKDIIQSFV</sequence>
<dbReference type="PROSITE" id="PS00135">
    <property type="entry name" value="TRYPSIN_SER"/>
    <property type="match status" value="1"/>
</dbReference>
<evidence type="ECO:0000313" key="14">
    <source>
        <dbReference type="EMBL" id="KAL3388181.1"/>
    </source>
</evidence>
<gene>
    <name evidence="14" type="ORF">TKK_017211</name>
</gene>
<proteinExistence type="predicted"/>
<dbReference type="EC" id="3.4.21.84" evidence="11"/>
<dbReference type="InterPro" id="IPR018114">
    <property type="entry name" value="TRYPSIN_HIS"/>
</dbReference>
<dbReference type="InterPro" id="IPR050127">
    <property type="entry name" value="Serine_Proteases_S1"/>
</dbReference>
<dbReference type="Gene3D" id="2.40.10.10">
    <property type="entry name" value="Trypsin-like serine proteases"/>
    <property type="match status" value="1"/>
</dbReference>
<evidence type="ECO:0000256" key="5">
    <source>
        <dbReference type="ARBA" id="ARBA00022729"/>
    </source>
</evidence>
<dbReference type="InterPro" id="IPR033116">
    <property type="entry name" value="TRYPSIN_SER"/>
</dbReference>
<dbReference type="PRINTS" id="PR00722">
    <property type="entry name" value="CHYMOTRYPSIN"/>
</dbReference>
<comment type="caution">
    <text evidence="14">The sequence shown here is derived from an EMBL/GenBank/DDBJ whole genome shotgun (WGS) entry which is preliminary data.</text>
</comment>
<evidence type="ECO:0000256" key="11">
    <source>
        <dbReference type="ARBA" id="ARBA00066707"/>
    </source>
</evidence>
<dbReference type="PROSITE" id="PS00134">
    <property type="entry name" value="TRYPSIN_HIS"/>
    <property type="match status" value="1"/>
</dbReference>
<name>A0ABD2W6E8_9HYME</name>
<keyword evidence="2" id="KW-0964">Secreted</keyword>
<evidence type="ECO:0000313" key="15">
    <source>
        <dbReference type="Proteomes" id="UP001627154"/>
    </source>
</evidence>
<dbReference type="Proteomes" id="UP001627154">
    <property type="component" value="Unassembled WGS sequence"/>
</dbReference>
<keyword evidence="7" id="KW-0353">Hemolymph clotting</keyword>
<dbReference type="PANTHER" id="PTHR24264">
    <property type="entry name" value="TRYPSIN-RELATED"/>
    <property type="match status" value="1"/>
</dbReference>
<evidence type="ECO:0000256" key="7">
    <source>
        <dbReference type="ARBA" id="ARBA00022820"/>
    </source>
</evidence>
<evidence type="ECO:0000256" key="4">
    <source>
        <dbReference type="ARBA" id="ARBA00022670"/>
    </source>
</evidence>
<dbReference type="Pfam" id="PF00089">
    <property type="entry name" value="Trypsin"/>
    <property type="match status" value="1"/>
</dbReference>
<accession>A0ABD2W6E8</accession>
<evidence type="ECO:0000256" key="6">
    <source>
        <dbReference type="ARBA" id="ARBA00022801"/>
    </source>
</evidence>
<dbReference type="GO" id="GO:0006508">
    <property type="term" value="P:proteolysis"/>
    <property type="evidence" value="ECO:0007669"/>
    <property type="project" value="UniProtKB-KW"/>
</dbReference>
<keyword evidence="15" id="KW-1185">Reference proteome</keyword>
<feature type="domain" description="Peptidase S1" evidence="13">
    <location>
        <begin position="1"/>
        <end position="203"/>
    </location>
</feature>
<evidence type="ECO:0000256" key="3">
    <source>
        <dbReference type="ARBA" id="ARBA00022659"/>
    </source>
</evidence>
<organism evidence="14 15">
    <name type="scientific">Trichogramma kaykai</name>
    <dbReference type="NCBI Taxonomy" id="54128"/>
    <lineage>
        <taxon>Eukaryota</taxon>
        <taxon>Metazoa</taxon>
        <taxon>Ecdysozoa</taxon>
        <taxon>Arthropoda</taxon>
        <taxon>Hexapoda</taxon>
        <taxon>Insecta</taxon>
        <taxon>Pterygota</taxon>
        <taxon>Neoptera</taxon>
        <taxon>Endopterygota</taxon>
        <taxon>Hymenoptera</taxon>
        <taxon>Apocrita</taxon>
        <taxon>Proctotrupomorpha</taxon>
        <taxon>Chalcidoidea</taxon>
        <taxon>Trichogrammatidae</taxon>
        <taxon>Trichogramma</taxon>
    </lineage>
</organism>
<keyword evidence="9" id="KW-1015">Disulfide bond</keyword>
<dbReference type="GO" id="GO:0005576">
    <property type="term" value="C:extracellular region"/>
    <property type="evidence" value="ECO:0007669"/>
    <property type="project" value="UniProtKB-SubCell"/>
</dbReference>
<keyword evidence="4 12" id="KW-0645">Protease</keyword>
<dbReference type="InterPro" id="IPR043504">
    <property type="entry name" value="Peptidase_S1_PA_chymotrypsin"/>
</dbReference>
<keyword evidence="5" id="KW-0732">Signal</keyword>
<evidence type="ECO:0000259" key="13">
    <source>
        <dbReference type="PROSITE" id="PS50240"/>
    </source>
</evidence>
<dbReference type="EMBL" id="JBJJXI010000136">
    <property type="protein sequence ID" value="KAL3388181.1"/>
    <property type="molecule type" value="Genomic_DNA"/>
</dbReference>
<keyword evidence="3" id="KW-0768">Sushi</keyword>
<evidence type="ECO:0000256" key="1">
    <source>
        <dbReference type="ARBA" id="ARBA00004613"/>
    </source>
</evidence>
<evidence type="ECO:0000256" key="9">
    <source>
        <dbReference type="ARBA" id="ARBA00023157"/>
    </source>
</evidence>
<evidence type="ECO:0000256" key="10">
    <source>
        <dbReference type="ARBA" id="ARBA00052079"/>
    </source>
</evidence>
<evidence type="ECO:0000256" key="12">
    <source>
        <dbReference type="RuleBase" id="RU363034"/>
    </source>
</evidence>
<dbReference type="SUPFAM" id="SSF50494">
    <property type="entry name" value="Trypsin-like serine proteases"/>
    <property type="match status" value="1"/>
</dbReference>
<keyword evidence="8 12" id="KW-0720">Serine protease</keyword>
<dbReference type="AlphaFoldDB" id="A0ABD2W6E8"/>
<dbReference type="InterPro" id="IPR001314">
    <property type="entry name" value="Peptidase_S1A"/>
</dbReference>
<dbReference type="SMART" id="SM00020">
    <property type="entry name" value="Tryp_SPc"/>
    <property type="match status" value="1"/>
</dbReference>
<dbReference type="GO" id="GO:0008236">
    <property type="term" value="F:serine-type peptidase activity"/>
    <property type="evidence" value="ECO:0007669"/>
    <property type="project" value="UniProtKB-KW"/>
</dbReference>
<dbReference type="FunFam" id="2.40.10.10:FF:000120">
    <property type="entry name" value="Putative serine protease"/>
    <property type="match status" value="1"/>
</dbReference>
<dbReference type="InterPro" id="IPR009003">
    <property type="entry name" value="Peptidase_S1_PA"/>
</dbReference>
<evidence type="ECO:0000256" key="2">
    <source>
        <dbReference type="ARBA" id="ARBA00022525"/>
    </source>
</evidence>